<dbReference type="InterPro" id="IPR030392">
    <property type="entry name" value="S74_ICA"/>
</dbReference>
<protein>
    <recommendedName>
        <fullName evidence="1">Peptidase S74 domain-containing protein</fullName>
    </recommendedName>
</protein>
<dbReference type="Proteomes" id="UP000228503">
    <property type="component" value="Unassembled WGS sequence"/>
</dbReference>
<dbReference type="PROSITE" id="PS51688">
    <property type="entry name" value="ICA"/>
    <property type="match status" value="1"/>
</dbReference>
<dbReference type="EMBL" id="PFOB01000060">
    <property type="protein sequence ID" value="PIZ62293.1"/>
    <property type="molecule type" value="Genomic_DNA"/>
</dbReference>
<comment type="caution">
    <text evidence="2">The sequence shown here is derived from an EMBL/GenBank/DDBJ whole genome shotgun (WGS) entry which is preliminary data.</text>
</comment>
<proteinExistence type="predicted"/>
<organism evidence="2 3">
    <name type="scientific">Candidatus Roizmanbacteria bacterium CG_4_10_14_0_2_um_filter_39_13</name>
    <dbReference type="NCBI Taxonomy" id="1974825"/>
    <lineage>
        <taxon>Bacteria</taxon>
        <taxon>Candidatus Roizmaniibacteriota</taxon>
    </lineage>
</organism>
<dbReference type="Gene3D" id="1.10.10.10">
    <property type="entry name" value="Winged helix-like DNA-binding domain superfamily/Winged helix DNA-binding domain"/>
    <property type="match status" value="1"/>
</dbReference>
<sequence length="2455" mass="253448">MSDRLARWWIGDSRLWLGTVLDPLDRGNRRRFYPSANSIIVDTGSAIGIGTTSPTQKLHLNASSGANTLRLSGGNVNSNPEINLDSGTQYDGWQVRKDTATMWAIKSVTSGNDMSLFVDNIYSRGVYIKSGGNVGIGTTNPGYKLALSSDGTSATFFDIGANGSLTMSTTSGSGDFTISPQRNLDLGTTTGWTDGILLGRSDTNIQTKIRGVLNIQNAAGDQGIYQDSSGNVGIGTTNPGYKLDVQDATAISNIASTTSTNYAFQRITNGTGGLYLGIERSTTGGLAVNSIPYSGVLTTTTAHPLQFGTNGSVNMTILSNGNVGIGTTNPGYPLHLAGSIAGILVDKAGPAGGELNLRQSGSNVVANTFLGGIDFEGQVAGANQFFARINATAEDANSQTGRVAFSVANGGDPAEVMRITKAGYVGIGTTNPGAKLDVAGDIIVGDATAWEGNLTIRKGTNEGGQLSLAKFGSSQNWYVDVPGNDSFRIIDNASVRLSIDTAGNVGIGTITPGYKLDVTGSINASTSLCIAGVCQTVWPGGGSGIVGSGSGQYLTRWTGAIGVGSTQVTNSIIVDTGSNIGIGTTNPGVILDVASATAGSWDAALRLKDSASSATWRLNACDNVGDANCPANGLVIHQDTVGTVMAFPAGGNVGIGTTNPDGKLQVLGGASNFYGSGGRSVGWGDTSSLGALTYSGTNPMVTAVSGDLYLATDNTSTIGLTIKSASGNVGIGTTNPGTKLEVAGNIYALKSTAGTATNIYVDNLDNTNTASHARLWAGTGGASGGNPSVNLTVSGATDWSMGIDNADGDKLKFGNSFLIGTNTKLTIDTSGNVGIGTTGPSHALDVNGVINSKSGQIRLQRDLTDLSTRRNWGLFTEQNTVGDFQIRESSSNTGAPDTARLTILSGGNVGIGTTAPSDKLHLIGTMRIDADADATDKGCIRYNDTTNQLEYSNDCVGFQAFNYGTGGGWIDTGSVIKLATAGDSVGIGTTGATFKLQIAGNLGPDLNDTYDLGSDALRWASAYIGPATLHIGTLIGDEGTISYATSNNVLQMQSTGALSLQGTGGNVGIGTTNPVTLFEINKNQDTETKMQVSNANTGTSAFSSINLHNGTYYGSYSLFGSSFTTAGSAIQNSARFWTDAYNGMSFVAGDGNGPIRFYAGGSSAPNLFVSNGGNVGIGTTGPGSLLTVASSQPNTSTFNYLNFNNLGNGYGDWWIQKTGSNDLTFAYGVETEAGKSLTLQYNGNVGIGTTAPGTLLDISKGQNSGTNLRVINTTDGTGSMAGIILNSNSGIGYLQTRATSYTGSTAGKFLLHADGNTTGLLLQTASTADPISFEVGASEVMRITNGNVGIGTASPQSKLHVYSTGTASKPNLLIVNNYGTGGGGDLVGIGFEAGENASAHGPKGSLGYVRTGSYGTGDFVFLQNSTSDSSATTIANEVMRITNVGNVGIGTTLPGAKLDVRGEIVGRLDSNQTSVNVLSLQNLDNTASTLHGAGITFYLAQTGQTTALPSGKIVSGKETEWTTTGSTNNSFLSFQTKLAGTLSDRLYINSSGNVGIGTTGPASKLHVYGGYIKQSGDHGGYGAGLVLENTATNGNSWAFGEIWEAGKLNIRNVGGAGNLTVMTLTNAGNVGIGTTAPGYKLHVAGEDAAFDGGTNMRLYVDRSAVDTVGSIIFTTAGPGVSAGWAEIGQTGANGDLYFKANPSAASYTTRMFIQGSSGNVGIGTTTPESTLDVLTPNSASYVKLNSAAYGIRVGALQSGAQFISTGVKKTGQDNNYIAATGNNSAVNHRVLQMGYDGTVSFLYQAYQTDGTTLSMANQMQLSTAGNLTVTGSGTTCTIGNGTGATNCTSDIRLKENVQDLSSSLDKIMSLRPVTYNWIDKSKEQTTNMGFIAQEVQPVFSSLVHNVYDDYLGIDYAGLVVPIVSAIQEQQLQISGNTSKLSAITNVLQGDGSNFVGIGTTTPNYALDVQHATSKVNSKNGYLTDGADYAEYFSTKDESLAAGEVVCIDTINSNSVSRCKNASDINVMGIVSTNPAFLGNSTKAKENNPKYKAIAMLGQIPAKVSTENGNIQIGDSLTAASTPGYVMKANAGDSTVGVALESFQLVTSGWPDVPRKGTIQVMISRKNKSLTVETVEAKVTQHIAKMKIEDEVNRLVTESVATLNANSTVLMLDAGGNVVLASDPTKKVEVAANTEQAAAISTLTSTVDTTALSIVELEKTASESAALTAELSDRMSFLEQFFGTNVASESARIVSIARRVTEHEVDFDKKLIAEDDLTVLGKTNLGDLAVTGDIMSGMLVIGSTDSSINTVVGPLRLQSGIGAGDIEAFGGKILMTAKGDIEVEGTITAKKVAATKFTVLGIADDIKESSNSATLSAQLLSQQASIGQSTILAGTKEIIIENIHIDANSKIFVTPTTSTEGQSLIVFEKSDGRAKIIIDRAVTKNIVFDYWIVGVE</sequence>
<accession>A0A2M7TWZ7</accession>
<evidence type="ECO:0000313" key="2">
    <source>
        <dbReference type="EMBL" id="PIZ62293.1"/>
    </source>
</evidence>
<reference evidence="3" key="1">
    <citation type="submission" date="2017-09" db="EMBL/GenBank/DDBJ databases">
        <title>Depth-based differentiation of microbial function through sediment-hosted aquifers and enrichment of novel symbionts in the deep terrestrial subsurface.</title>
        <authorList>
            <person name="Probst A.J."/>
            <person name="Ladd B."/>
            <person name="Jarett J.K."/>
            <person name="Geller-Mcgrath D.E."/>
            <person name="Sieber C.M.K."/>
            <person name="Emerson J.B."/>
            <person name="Anantharaman K."/>
            <person name="Thomas B.C."/>
            <person name="Malmstrom R."/>
            <person name="Stieglmeier M."/>
            <person name="Klingl A."/>
            <person name="Woyke T."/>
            <person name="Ryan C.M."/>
            <person name="Banfield J.F."/>
        </authorList>
    </citation>
    <scope>NUCLEOTIDE SEQUENCE [LARGE SCALE GENOMIC DNA]</scope>
</reference>
<evidence type="ECO:0000313" key="3">
    <source>
        <dbReference type="Proteomes" id="UP000228503"/>
    </source>
</evidence>
<gene>
    <name evidence="2" type="ORF">COY16_04715</name>
</gene>
<feature type="domain" description="Peptidase S74" evidence="1">
    <location>
        <begin position="1849"/>
        <end position="1940"/>
    </location>
</feature>
<dbReference type="InterPro" id="IPR036388">
    <property type="entry name" value="WH-like_DNA-bd_sf"/>
</dbReference>
<dbReference type="Pfam" id="PF13884">
    <property type="entry name" value="Peptidase_S74"/>
    <property type="match status" value="1"/>
</dbReference>
<dbReference type="Gene3D" id="2.40.300.10">
    <property type="entry name" value="Head decoration protein D"/>
    <property type="match status" value="1"/>
</dbReference>
<name>A0A2M7TWZ7_9BACT</name>
<evidence type="ECO:0000259" key="1">
    <source>
        <dbReference type="PROSITE" id="PS51688"/>
    </source>
</evidence>